<dbReference type="PROSITE" id="PS00941">
    <property type="entry name" value="CARBOXYLESTERASE_B_2"/>
    <property type="match status" value="1"/>
</dbReference>
<evidence type="ECO:0000259" key="6">
    <source>
        <dbReference type="Pfam" id="PF00135"/>
    </source>
</evidence>
<dbReference type="InterPro" id="IPR019819">
    <property type="entry name" value="Carboxylesterase_B_CS"/>
</dbReference>
<dbReference type="CDD" id="cd00312">
    <property type="entry name" value="Esterase_lipase"/>
    <property type="match status" value="1"/>
</dbReference>
<evidence type="ECO:0000256" key="1">
    <source>
        <dbReference type="ARBA" id="ARBA00005964"/>
    </source>
</evidence>
<evidence type="ECO:0000256" key="4">
    <source>
        <dbReference type="ARBA" id="ARBA00023180"/>
    </source>
</evidence>
<dbReference type="Pfam" id="PF00135">
    <property type="entry name" value="COesterase"/>
    <property type="match status" value="1"/>
</dbReference>
<dbReference type="InterPro" id="IPR019826">
    <property type="entry name" value="Carboxylesterase_B_AS"/>
</dbReference>
<proteinExistence type="evidence at transcript level"/>
<dbReference type="PROSITE" id="PS00122">
    <property type="entry name" value="CARBOXYLESTERASE_B_1"/>
    <property type="match status" value="1"/>
</dbReference>
<protein>
    <recommendedName>
        <fullName evidence="5">Carboxylic ester hydrolase</fullName>
        <ecNumber evidence="5">3.1.1.-</ecNumber>
    </recommendedName>
</protein>
<dbReference type="InterPro" id="IPR002018">
    <property type="entry name" value="CarbesteraseB"/>
</dbReference>
<keyword evidence="2" id="KW-0719">Serine esterase</keyword>
<dbReference type="Gene3D" id="3.40.50.1820">
    <property type="entry name" value="alpha/beta hydrolase"/>
    <property type="match status" value="1"/>
</dbReference>
<keyword evidence="3 5" id="KW-0378">Hydrolase</keyword>
<dbReference type="EC" id="3.1.1.-" evidence="5"/>
<comment type="similarity">
    <text evidence="1 5">Belongs to the type-B carboxylesterase/lipase family.</text>
</comment>
<dbReference type="InterPro" id="IPR029058">
    <property type="entry name" value="AB_hydrolase_fold"/>
</dbReference>
<accession>A0A482LUY5</accession>
<evidence type="ECO:0000313" key="7">
    <source>
        <dbReference type="EMBL" id="QBQ34534.1"/>
    </source>
</evidence>
<dbReference type="OrthoDB" id="8174896at2759"/>
<dbReference type="GO" id="GO:0052689">
    <property type="term" value="F:carboxylic ester hydrolase activity"/>
    <property type="evidence" value="ECO:0007669"/>
    <property type="project" value="UniProtKB-KW"/>
</dbReference>
<organism evidence="7">
    <name type="scientific">Diaphorina citri</name>
    <name type="common">Asian citrus psyllid</name>
    <dbReference type="NCBI Taxonomy" id="121845"/>
    <lineage>
        <taxon>Eukaryota</taxon>
        <taxon>Metazoa</taxon>
        <taxon>Ecdysozoa</taxon>
        <taxon>Arthropoda</taxon>
        <taxon>Hexapoda</taxon>
        <taxon>Insecta</taxon>
        <taxon>Pterygota</taxon>
        <taxon>Neoptera</taxon>
        <taxon>Paraneoptera</taxon>
        <taxon>Hemiptera</taxon>
        <taxon>Sternorrhyncha</taxon>
        <taxon>Psylloidea</taxon>
        <taxon>Psyllidae</taxon>
        <taxon>Diaphorininae</taxon>
        <taxon>Diaphorina</taxon>
    </lineage>
</organism>
<keyword evidence="4" id="KW-0325">Glycoprotein</keyword>
<dbReference type="AlphaFoldDB" id="A0A482LUY5"/>
<evidence type="ECO:0000256" key="5">
    <source>
        <dbReference type="RuleBase" id="RU361235"/>
    </source>
</evidence>
<sequence length="567" mass="62755">MVLAAFAVASFCAFCGHVLATETLIIPQGRIRGTVRQSRDSNPYYAFLGIPYALPPVEDLRFKDPVPHPGWSGERDATTDSPVCPQAMPYFPEKGDAIFGQEDCLFLNVYSPNPSSDAKLPVMVFVHGGGFLMGQATSNMYGPEYFMDHNVVLVTIQYRLGVLGFLSFGNAEVPGNLGMKDQVLALQWIQENIEEFGGNPDSVTIFGESAGAASVSYHLVSPLSKGLFHRAILQSGTASCSWASTPAWLARDRAHAFATLVGCPTQPIETVLDCLRQLPTETFVTTLNKFHIWFKNPMITFAPVIESPLSQNNFLPDHPLRLPHADVPIIIGVNNKEGGIVGAVYCTDDFKLTHQLNADFDRLLPLIVSCNWLPKDKRAEFVQKVKSFYLNNQPVGEDNLEGLIDLVSDLGFFQGAVDTALHHSGYAPAFFYLYDYELPVSLNSMFGNCSQPLGVGHGDELFQLFRMSVISNYTHTPEEVTASNMLLRLWTSFARNGIPDHTAWGPVPSRAVTSREIEYLYVSRSSVSIHQGFVPERIEFASALISEYMNYGSNDRRDESRSPKTEL</sequence>
<dbReference type="SUPFAM" id="SSF53474">
    <property type="entry name" value="alpha/beta-Hydrolases"/>
    <property type="match status" value="1"/>
</dbReference>
<dbReference type="EMBL" id="MH329273">
    <property type="protein sequence ID" value="QBQ34534.1"/>
    <property type="molecule type" value="mRNA"/>
</dbReference>
<keyword evidence="5" id="KW-0732">Signal</keyword>
<feature type="chain" id="PRO_5019614883" description="Carboxylic ester hydrolase" evidence="5">
    <location>
        <begin position="21"/>
        <end position="567"/>
    </location>
</feature>
<name>A0A482LUY5_DIACI</name>
<evidence type="ECO:0000256" key="2">
    <source>
        <dbReference type="ARBA" id="ARBA00022487"/>
    </source>
</evidence>
<evidence type="ECO:0000256" key="3">
    <source>
        <dbReference type="ARBA" id="ARBA00022801"/>
    </source>
</evidence>
<feature type="domain" description="Carboxylesterase type B" evidence="6">
    <location>
        <begin position="24"/>
        <end position="539"/>
    </location>
</feature>
<reference evidence="7" key="1">
    <citation type="journal article" date="2018" name="Pest Manag. Sci.">
        <title>Identification of detoxification genes in imidacloprid-resistant Asian citrus psyllid (Hemiptera: Lividae) and their expression patterns under stress of eight insecticides.</title>
        <authorList>
            <person name="Tian F."/>
            <person name="Li C."/>
            <person name="Wang Z."/>
            <person name="Liu J."/>
            <person name="Zeng X."/>
        </authorList>
    </citation>
    <scope>NUCLEOTIDE SEQUENCE</scope>
</reference>
<dbReference type="PANTHER" id="PTHR43142:SF1">
    <property type="entry name" value="CARBOXYLIC ESTER HYDROLASE"/>
    <property type="match status" value="1"/>
</dbReference>
<gene>
    <name evidence="7" type="primary">EST-3</name>
</gene>
<dbReference type="SMR" id="A0A482LUY5"/>
<feature type="signal peptide" evidence="5">
    <location>
        <begin position="1"/>
        <end position="20"/>
    </location>
</feature>
<dbReference type="PANTHER" id="PTHR43142">
    <property type="entry name" value="CARBOXYLIC ESTER HYDROLASE"/>
    <property type="match status" value="1"/>
</dbReference>